<name>B4IN28_DROSE</name>
<evidence type="ECO:0000313" key="2">
    <source>
        <dbReference type="Proteomes" id="UP000001292"/>
    </source>
</evidence>
<proteinExistence type="predicted"/>
<protein>
    <submittedName>
        <fullName evidence="1">GM16562</fullName>
    </submittedName>
</protein>
<dbReference type="HOGENOM" id="CLU_2471468_0_0_1"/>
<evidence type="ECO:0000313" key="1">
    <source>
        <dbReference type="EMBL" id="EDW55355.1"/>
    </source>
</evidence>
<organism evidence="2">
    <name type="scientific">Drosophila sechellia</name>
    <name type="common">Fruit fly</name>
    <dbReference type="NCBI Taxonomy" id="7238"/>
    <lineage>
        <taxon>Eukaryota</taxon>
        <taxon>Metazoa</taxon>
        <taxon>Ecdysozoa</taxon>
        <taxon>Arthropoda</taxon>
        <taxon>Hexapoda</taxon>
        <taxon>Insecta</taxon>
        <taxon>Pterygota</taxon>
        <taxon>Neoptera</taxon>
        <taxon>Endopterygota</taxon>
        <taxon>Diptera</taxon>
        <taxon>Brachycera</taxon>
        <taxon>Muscomorpha</taxon>
        <taxon>Ephydroidea</taxon>
        <taxon>Drosophilidae</taxon>
        <taxon>Drosophila</taxon>
        <taxon>Sophophora</taxon>
    </lineage>
</organism>
<dbReference type="Proteomes" id="UP000001292">
    <property type="component" value="Unassembled WGS sequence"/>
</dbReference>
<dbReference type="STRING" id="7238.B4IN28"/>
<keyword evidence="2" id="KW-1185">Reference proteome</keyword>
<dbReference type="EMBL" id="CH481422">
    <property type="protein sequence ID" value="EDW55355.1"/>
    <property type="molecule type" value="Genomic_DNA"/>
</dbReference>
<dbReference type="AlphaFoldDB" id="B4IN28"/>
<sequence>MADEKEKKEPADNRPEFFWNYLTKTMRLKLDKWTKMITTNEFRKKDERTNQTNVKDYSSHEPKFGGTRGVNLVFEPLDKAQVVVVHAV</sequence>
<reference evidence="1 2" key="1">
    <citation type="journal article" date="2007" name="Nature">
        <title>Evolution of genes and genomes on the Drosophila phylogeny.</title>
        <authorList>
            <consortium name="Drosophila 12 Genomes Consortium"/>
            <person name="Clark A.G."/>
            <person name="Eisen M.B."/>
            <person name="Smith D.R."/>
            <person name="Bergman C.M."/>
            <person name="Oliver B."/>
            <person name="Markow T.A."/>
            <person name="Kaufman T.C."/>
            <person name="Kellis M."/>
            <person name="Gelbart W."/>
            <person name="Iyer V.N."/>
            <person name="Pollard D.A."/>
            <person name="Sackton T.B."/>
            <person name="Larracuente A.M."/>
            <person name="Singh N.D."/>
            <person name="Abad J.P."/>
            <person name="Abt D.N."/>
            <person name="Adryan B."/>
            <person name="Aguade M."/>
            <person name="Akashi H."/>
            <person name="Anderson W.W."/>
            <person name="Aquadro C.F."/>
            <person name="Ardell D.H."/>
            <person name="Arguello R."/>
            <person name="Artieri C.G."/>
            <person name="Barbash D.A."/>
            <person name="Barker D."/>
            <person name="Barsanti P."/>
            <person name="Batterham P."/>
            <person name="Batzoglou S."/>
            <person name="Begun D."/>
            <person name="Bhutkar A."/>
            <person name="Blanco E."/>
            <person name="Bosak S.A."/>
            <person name="Bradley R.K."/>
            <person name="Brand A.D."/>
            <person name="Brent M.R."/>
            <person name="Brooks A.N."/>
            <person name="Brown R.H."/>
            <person name="Butlin R.K."/>
            <person name="Caggese C."/>
            <person name="Calvi B.R."/>
            <person name="Bernardo de Carvalho A."/>
            <person name="Caspi A."/>
            <person name="Castrezana S."/>
            <person name="Celniker S.E."/>
            <person name="Chang J.L."/>
            <person name="Chapple C."/>
            <person name="Chatterji S."/>
            <person name="Chinwalla A."/>
            <person name="Civetta A."/>
            <person name="Clifton S.W."/>
            <person name="Comeron J.M."/>
            <person name="Costello J.C."/>
            <person name="Coyne J.A."/>
            <person name="Daub J."/>
            <person name="David R.G."/>
            <person name="Delcher A.L."/>
            <person name="Delehaunty K."/>
            <person name="Do C.B."/>
            <person name="Ebling H."/>
            <person name="Edwards K."/>
            <person name="Eickbush T."/>
            <person name="Evans J.D."/>
            <person name="Filipski A."/>
            <person name="Findeiss S."/>
            <person name="Freyhult E."/>
            <person name="Fulton L."/>
            <person name="Fulton R."/>
            <person name="Garcia A.C."/>
            <person name="Gardiner A."/>
            <person name="Garfield D.A."/>
            <person name="Garvin B.E."/>
            <person name="Gibson G."/>
            <person name="Gilbert D."/>
            <person name="Gnerre S."/>
            <person name="Godfrey J."/>
            <person name="Good R."/>
            <person name="Gotea V."/>
            <person name="Gravely B."/>
            <person name="Greenberg A.J."/>
            <person name="Griffiths-Jones S."/>
            <person name="Gross S."/>
            <person name="Guigo R."/>
            <person name="Gustafson E.A."/>
            <person name="Haerty W."/>
            <person name="Hahn M.W."/>
            <person name="Halligan D.L."/>
            <person name="Halpern A.L."/>
            <person name="Halter G.M."/>
            <person name="Han M.V."/>
            <person name="Heger A."/>
            <person name="Hillier L."/>
            <person name="Hinrichs A.S."/>
            <person name="Holmes I."/>
            <person name="Hoskins R.A."/>
            <person name="Hubisz M.J."/>
            <person name="Hultmark D."/>
            <person name="Huntley M.A."/>
            <person name="Jaffe D.B."/>
            <person name="Jagadeeshan S."/>
            <person name="Jeck W.R."/>
            <person name="Johnson J."/>
            <person name="Jones C.D."/>
            <person name="Jordan W.C."/>
            <person name="Karpen G.H."/>
            <person name="Kataoka E."/>
            <person name="Keightley P.D."/>
            <person name="Kheradpour P."/>
            <person name="Kirkness E.F."/>
            <person name="Koerich L.B."/>
            <person name="Kristiansen K."/>
            <person name="Kudrna D."/>
            <person name="Kulathinal R.J."/>
            <person name="Kumar S."/>
            <person name="Kwok R."/>
            <person name="Lander E."/>
            <person name="Langley C.H."/>
            <person name="Lapoint R."/>
            <person name="Lazzaro B.P."/>
            <person name="Lee S.J."/>
            <person name="Levesque L."/>
            <person name="Li R."/>
            <person name="Lin C.F."/>
            <person name="Lin M.F."/>
            <person name="Lindblad-Toh K."/>
            <person name="Llopart A."/>
            <person name="Long M."/>
            <person name="Low L."/>
            <person name="Lozovsky E."/>
            <person name="Lu J."/>
            <person name="Luo M."/>
            <person name="Machado C.A."/>
            <person name="Makalowski W."/>
            <person name="Marzo M."/>
            <person name="Matsuda M."/>
            <person name="Matzkin L."/>
            <person name="McAllister B."/>
            <person name="McBride C.S."/>
            <person name="McKernan B."/>
            <person name="McKernan K."/>
            <person name="Mendez-Lago M."/>
            <person name="Minx P."/>
            <person name="Mollenhauer M.U."/>
            <person name="Montooth K."/>
            <person name="Mount S.M."/>
            <person name="Mu X."/>
            <person name="Myers E."/>
            <person name="Negre B."/>
            <person name="Newfeld S."/>
            <person name="Nielsen R."/>
            <person name="Noor M.A."/>
            <person name="O'Grady P."/>
            <person name="Pachter L."/>
            <person name="Papaceit M."/>
            <person name="Parisi M.J."/>
            <person name="Parisi M."/>
            <person name="Parts L."/>
            <person name="Pedersen J.S."/>
            <person name="Pesole G."/>
            <person name="Phillippy A.M."/>
            <person name="Ponting C.P."/>
            <person name="Pop M."/>
            <person name="Porcelli D."/>
            <person name="Powell J.R."/>
            <person name="Prohaska S."/>
            <person name="Pruitt K."/>
            <person name="Puig M."/>
            <person name="Quesneville H."/>
            <person name="Ram K.R."/>
            <person name="Rand D."/>
            <person name="Rasmussen M.D."/>
            <person name="Reed L.K."/>
            <person name="Reenan R."/>
            <person name="Reily A."/>
            <person name="Remington K.A."/>
            <person name="Rieger T.T."/>
            <person name="Ritchie M.G."/>
            <person name="Robin C."/>
            <person name="Rogers Y.H."/>
            <person name="Rohde C."/>
            <person name="Rozas J."/>
            <person name="Rubenfield M.J."/>
            <person name="Ruiz A."/>
            <person name="Russo S."/>
            <person name="Salzberg S.L."/>
            <person name="Sanchez-Gracia A."/>
            <person name="Saranga D.J."/>
            <person name="Sato H."/>
            <person name="Schaeffer S.W."/>
            <person name="Schatz M.C."/>
            <person name="Schlenke T."/>
            <person name="Schwartz R."/>
            <person name="Segarra C."/>
            <person name="Singh R.S."/>
            <person name="Sirot L."/>
            <person name="Sirota M."/>
            <person name="Sisneros N.B."/>
            <person name="Smith C.D."/>
            <person name="Smith T.F."/>
            <person name="Spieth J."/>
            <person name="Stage D.E."/>
            <person name="Stark A."/>
            <person name="Stephan W."/>
            <person name="Strausberg R.L."/>
            <person name="Strempel S."/>
            <person name="Sturgill D."/>
            <person name="Sutton G."/>
            <person name="Sutton G.G."/>
            <person name="Tao W."/>
            <person name="Teichmann S."/>
            <person name="Tobari Y.N."/>
            <person name="Tomimura Y."/>
            <person name="Tsolas J.M."/>
            <person name="Valente V.L."/>
            <person name="Venter E."/>
            <person name="Venter J.C."/>
            <person name="Vicario S."/>
            <person name="Vieira F.G."/>
            <person name="Vilella A.J."/>
            <person name="Villasante A."/>
            <person name="Walenz B."/>
            <person name="Wang J."/>
            <person name="Wasserman M."/>
            <person name="Watts T."/>
            <person name="Wilson D."/>
            <person name="Wilson R.K."/>
            <person name="Wing R.A."/>
            <person name="Wolfner M.F."/>
            <person name="Wong A."/>
            <person name="Wong G.K."/>
            <person name="Wu C.I."/>
            <person name="Wu G."/>
            <person name="Yamamoto D."/>
            <person name="Yang H.P."/>
            <person name="Yang S.P."/>
            <person name="Yorke J.A."/>
            <person name="Yoshida K."/>
            <person name="Zdobnov E."/>
            <person name="Zhang P."/>
            <person name="Zhang Y."/>
            <person name="Zimin A.V."/>
            <person name="Baldwin J."/>
            <person name="Abdouelleil A."/>
            <person name="Abdulkadir J."/>
            <person name="Abebe A."/>
            <person name="Abera B."/>
            <person name="Abreu J."/>
            <person name="Acer S.C."/>
            <person name="Aftuck L."/>
            <person name="Alexander A."/>
            <person name="An P."/>
            <person name="Anderson E."/>
            <person name="Anderson S."/>
            <person name="Arachi H."/>
            <person name="Azer M."/>
            <person name="Bachantsang P."/>
            <person name="Barry A."/>
            <person name="Bayul T."/>
            <person name="Berlin A."/>
            <person name="Bessette D."/>
            <person name="Bloom T."/>
            <person name="Blye J."/>
            <person name="Boguslavskiy L."/>
            <person name="Bonnet C."/>
            <person name="Boukhgalter B."/>
            <person name="Bourzgui I."/>
            <person name="Brown A."/>
            <person name="Cahill P."/>
            <person name="Channer S."/>
            <person name="Cheshatsang Y."/>
            <person name="Chuda L."/>
            <person name="Citroen M."/>
            <person name="Collymore A."/>
            <person name="Cooke P."/>
            <person name="Costello M."/>
            <person name="D'Aco K."/>
            <person name="Daza R."/>
            <person name="De Haan G."/>
            <person name="DeGray S."/>
            <person name="DeMaso C."/>
            <person name="Dhargay N."/>
            <person name="Dooley K."/>
            <person name="Dooley E."/>
            <person name="Doricent M."/>
            <person name="Dorje P."/>
            <person name="Dorjee K."/>
            <person name="Dupes A."/>
            <person name="Elong R."/>
            <person name="Falk J."/>
            <person name="Farina A."/>
            <person name="Faro S."/>
            <person name="Ferguson D."/>
            <person name="Fisher S."/>
            <person name="Foley C.D."/>
            <person name="Franke A."/>
            <person name="Friedrich D."/>
            <person name="Gadbois L."/>
            <person name="Gearin G."/>
            <person name="Gearin C.R."/>
            <person name="Giannoukos G."/>
            <person name="Goode T."/>
            <person name="Graham J."/>
            <person name="Grandbois E."/>
            <person name="Grewal S."/>
            <person name="Gyaltsen K."/>
            <person name="Hafez N."/>
            <person name="Hagos B."/>
            <person name="Hall J."/>
            <person name="Henson C."/>
            <person name="Hollinger A."/>
            <person name="Honan T."/>
            <person name="Huard M.D."/>
            <person name="Hughes L."/>
            <person name="Hurhula B."/>
            <person name="Husby M.E."/>
            <person name="Kamat A."/>
            <person name="Kanga B."/>
            <person name="Kashin S."/>
            <person name="Khazanovich D."/>
            <person name="Kisner P."/>
            <person name="Lance K."/>
            <person name="Lara M."/>
            <person name="Lee W."/>
            <person name="Lennon N."/>
            <person name="Letendre F."/>
            <person name="LeVine R."/>
            <person name="Lipovsky A."/>
            <person name="Liu X."/>
            <person name="Liu J."/>
            <person name="Liu S."/>
            <person name="Lokyitsang T."/>
            <person name="Lokyitsang Y."/>
            <person name="Lubonja R."/>
            <person name="Lui A."/>
            <person name="MacDonald P."/>
            <person name="Magnisalis V."/>
            <person name="Maru K."/>
            <person name="Matthews C."/>
            <person name="McCusker W."/>
            <person name="McDonough S."/>
            <person name="Mehta T."/>
            <person name="Meldrim J."/>
            <person name="Meneus L."/>
            <person name="Mihai O."/>
            <person name="Mihalev A."/>
            <person name="Mihova T."/>
            <person name="Mittelman R."/>
            <person name="Mlenga V."/>
            <person name="Montmayeur A."/>
            <person name="Mulrain L."/>
            <person name="Navidi A."/>
            <person name="Naylor J."/>
            <person name="Negash T."/>
            <person name="Nguyen T."/>
            <person name="Nguyen N."/>
            <person name="Nicol R."/>
            <person name="Norbu C."/>
            <person name="Norbu N."/>
            <person name="Novod N."/>
            <person name="O'Neill B."/>
            <person name="Osman S."/>
            <person name="Markiewicz E."/>
            <person name="Oyono O.L."/>
            <person name="Patti C."/>
            <person name="Phunkhang P."/>
            <person name="Pierre F."/>
            <person name="Priest M."/>
            <person name="Raghuraman S."/>
            <person name="Rege F."/>
            <person name="Reyes R."/>
            <person name="Rise C."/>
            <person name="Rogov P."/>
            <person name="Ross K."/>
            <person name="Ryan E."/>
            <person name="Settipalli S."/>
            <person name="Shea T."/>
            <person name="Sherpa N."/>
            <person name="Shi L."/>
            <person name="Shih D."/>
            <person name="Sparrow T."/>
            <person name="Spaulding J."/>
            <person name="Stalker J."/>
            <person name="Stange-Thomann N."/>
            <person name="Stavropoulos S."/>
            <person name="Stone C."/>
            <person name="Strader C."/>
            <person name="Tesfaye S."/>
            <person name="Thomson T."/>
            <person name="Thoulutsang Y."/>
            <person name="Thoulutsang D."/>
            <person name="Topham K."/>
            <person name="Topping I."/>
            <person name="Tsamla T."/>
            <person name="Vassiliev H."/>
            <person name="Vo A."/>
            <person name="Wangchuk T."/>
            <person name="Wangdi T."/>
            <person name="Weiand M."/>
            <person name="Wilkinson J."/>
            <person name="Wilson A."/>
            <person name="Yadav S."/>
            <person name="Young G."/>
            <person name="Yu Q."/>
            <person name="Zembek L."/>
            <person name="Zhong D."/>
            <person name="Zimmer A."/>
            <person name="Zwirko Z."/>
            <person name="Jaffe D.B."/>
            <person name="Alvarez P."/>
            <person name="Brockman W."/>
            <person name="Butler J."/>
            <person name="Chin C."/>
            <person name="Gnerre S."/>
            <person name="Grabherr M."/>
            <person name="Kleber M."/>
            <person name="Mauceli E."/>
            <person name="MacCallum I."/>
        </authorList>
    </citation>
    <scope>NUCLEOTIDE SEQUENCE [LARGE SCALE GENOMIC DNA]</scope>
    <source>
        <strain evidence="2">Rob3c / Tucson 14021-0248.25</strain>
    </source>
</reference>
<gene>
    <name evidence="1" type="primary">Dsec\GM16562</name>
    <name evidence="1" type="ORF">Dsec_GM16562</name>
</gene>
<accession>B4IN28</accession>